<name>A0A9X4EWA4_9VIBR</name>
<proteinExistence type="predicted"/>
<keyword evidence="1" id="KW-0812">Transmembrane</keyword>
<dbReference type="GO" id="GO:0008081">
    <property type="term" value="F:phosphoric diester hydrolase activity"/>
    <property type="evidence" value="ECO:0007669"/>
    <property type="project" value="UniProtKB-ARBA"/>
</dbReference>
<dbReference type="SMART" id="SM00471">
    <property type="entry name" value="HDc"/>
    <property type="match status" value="1"/>
</dbReference>
<evidence type="ECO:0000313" key="4">
    <source>
        <dbReference type="Proteomes" id="UP001140979"/>
    </source>
</evidence>
<dbReference type="InterPro" id="IPR003607">
    <property type="entry name" value="HD/PDEase_dom"/>
</dbReference>
<dbReference type="PANTHER" id="PTHR45228">
    <property type="entry name" value="CYCLIC DI-GMP PHOSPHODIESTERASE TM_0186-RELATED"/>
    <property type="match status" value="1"/>
</dbReference>
<reference evidence="3" key="1">
    <citation type="submission" date="2022-02" db="EMBL/GenBank/DDBJ databases">
        <title>Emergence and expansion in Europe of a Vibrio aestuarianus clonal complex pathogenic for oysters.</title>
        <authorList>
            <person name="Mesnil A."/>
            <person name="Travers M.-A."/>
        </authorList>
    </citation>
    <scope>NUCLEOTIDE SEQUENCE</scope>
    <source>
        <strain evidence="3">19_064_11T1</strain>
    </source>
</reference>
<comment type="caution">
    <text evidence="3">The sequence shown here is derived from an EMBL/GenBank/DDBJ whole genome shotgun (WGS) entry which is preliminary data.</text>
</comment>
<dbReference type="CDD" id="cd00077">
    <property type="entry name" value="HDc"/>
    <property type="match status" value="1"/>
</dbReference>
<protein>
    <submittedName>
        <fullName evidence="3">HD domain-containing protein</fullName>
    </submittedName>
</protein>
<keyword evidence="1" id="KW-1133">Transmembrane helix</keyword>
<dbReference type="Gene3D" id="1.10.3210.10">
    <property type="entry name" value="Hypothetical protein af1432"/>
    <property type="match status" value="1"/>
</dbReference>
<dbReference type="PANTHER" id="PTHR45228:SF9">
    <property type="entry name" value="3'3'-CGAMP-SPECIFIC PHOSPHODIESTERASE 2"/>
    <property type="match status" value="1"/>
</dbReference>
<sequence length="603" mass="68389">MNKTRWQHWLKWISVAFYALFFSFSAQSNPWQLKYVLVLHSYEASYQWTHELQKVIDNTIAGSDTPIKLSIEYLDTKRVYGQEYLAQVKNYFDVKYRGYPFDAVIVTDDNALVIAKHLTNIIRPDTPVIAVGINDQNATLDELTKNNVVIYEKDDVLGNLKLIRSLRPNLQKLYYLSDQSNTSQLVRSNLDSALTTGVLNGIELIEINDLSLADTEHFLASVSADDAVLLSHFNTEIGQGVLHTYQEISYRLSKASAAPIFVMWEFYISNDIVGGYVSRSEKLGKTVLVELGRFIPLALDNEVETIDVITPVFNYHALKKHHIDVNDLPKNAVITNRPLSYLEQNWQVLVTASGIILGLLIVIIMQSVTLKQKRELARKNRKIVALQSRTLTVQREMIHLLGEAIETRSGETGNHVKRVAKLSALLAKLCGLTHREVEMIEIISPMHDVGKIAIPEAILDKPGKLNPEEWRVMQSHTTVGFNILNTSDGDITKLAAIIAHEHHERWDGDGYPNQKKGEEIHLFARITAIADVFDALLSERCYKEAWSLDKVVSLFKRECGFQFDPALVELLLDHLDDFVEIRNLYPDTPANHLSISLHCKNII</sequence>
<feature type="transmembrane region" description="Helical" evidence="1">
    <location>
        <begin position="346"/>
        <end position="370"/>
    </location>
</feature>
<dbReference type="InterPro" id="IPR052020">
    <property type="entry name" value="Cyclic_di-GMP/3'3'-cGAMP_PDE"/>
</dbReference>
<dbReference type="EMBL" id="JAKNBA010000032">
    <property type="protein sequence ID" value="MDE1243511.1"/>
    <property type="molecule type" value="Genomic_DNA"/>
</dbReference>
<gene>
    <name evidence="3" type="ORF">L9W94_15375</name>
</gene>
<accession>A0A9X4EWA4</accession>
<dbReference type="RefSeq" id="WP_274683664.1">
    <property type="nucleotide sequence ID" value="NZ_JAKNBA010000032.1"/>
</dbReference>
<dbReference type="Pfam" id="PF13487">
    <property type="entry name" value="HD_5"/>
    <property type="match status" value="1"/>
</dbReference>
<organism evidence="3 4">
    <name type="scientific">Vibrio aestuarianus</name>
    <dbReference type="NCBI Taxonomy" id="28171"/>
    <lineage>
        <taxon>Bacteria</taxon>
        <taxon>Pseudomonadati</taxon>
        <taxon>Pseudomonadota</taxon>
        <taxon>Gammaproteobacteria</taxon>
        <taxon>Vibrionales</taxon>
        <taxon>Vibrionaceae</taxon>
        <taxon>Vibrio</taxon>
    </lineage>
</organism>
<dbReference type="AlphaFoldDB" id="A0A9X4EWA4"/>
<evidence type="ECO:0000259" key="2">
    <source>
        <dbReference type="PROSITE" id="PS51832"/>
    </source>
</evidence>
<dbReference type="InterPro" id="IPR037522">
    <property type="entry name" value="HD_GYP_dom"/>
</dbReference>
<keyword evidence="1" id="KW-0472">Membrane</keyword>
<evidence type="ECO:0000256" key="1">
    <source>
        <dbReference type="SAM" id="Phobius"/>
    </source>
</evidence>
<evidence type="ECO:0000313" key="3">
    <source>
        <dbReference type="EMBL" id="MDE1243511.1"/>
    </source>
</evidence>
<feature type="domain" description="HD-GYP" evidence="2">
    <location>
        <begin position="390"/>
        <end position="587"/>
    </location>
</feature>
<dbReference type="SUPFAM" id="SSF109604">
    <property type="entry name" value="HD-domain/PDEase-like"/>
    <property type="match status" value="1"/>
</dbReference>
<dbReference type="Proteomes" id="UP001140979">
    <property type="component" value="Unassembled WGS sequence"/>
</dbReference>
<dbReference type="PROSITE" id="PS51832">
    <property type="entry name" value="HD_GYP"/>
    <property type="match status" value="1"/>
</dbReference>